<evidence type="ECO:0000259" key="1">
    <source>
        <dbReference type="PROSITE" id="PS50878"/>
    </source>
</evidence>
<reference evidence="2" key="1">
    <citation type="submission" date="2021-12" db="EMBL/GenBank/DDBJ databases">
        <authorList>
            <person name="King R."/>
        </authorList>
    </citation>
    <scope>NUCLEOTIDE SEQUENCE</scope>
</reference>
<name>A0A9P0A5Q8_BEMTA</name>
<dbReference type="AlphaFoldDB" id="A0A9P0A5Q8"/>
<dbReference type="SUPFAM" id="SSF56672">
    <property type="entry name" value="DNA/RNA polymerases"/>
    <property type="match status" value="1"/>
</dbReference>
<dbReference type="Pfam" id="PF14529">
    <property type="entry name" value="Exo_endo_phos_2"/>
    <property type="match status" value="1"/>
</dbReference>
<evidence type="ECO:0000313" key="2">
    <source>
        <dbReference type="EMBL" id="CAH0384773.1"/>
    </source>
</evidence>
<dbReference type="CDD" id="cd01650">
    <property type="entry name" value="RT_nLTR_like"/>
    <property type="match status" value="1"/>
</dbReference>
<dbReference type="Proteomes" id="UP001152759">
    <property type="component" value="Chromosome 2"/>
</dbReference>
<dbReference type="InterPro" id="IPR036691">
    <property type="entry name" value="Endo/exonu/phosph_ase_sf"/>
</dbReference>
<dbReference type="SUPFAM" id="SSF56219">
    <property type="entry name" value="DNase I-like"/>
    <property type="match status" value="1"/>
</dbReference>
<dbReference type="Gene3D" id="3.60.10.10">
    <property type="entry name" value="Endonuclease/exonuclease/phosphatase"/>
    <property type="match status" value="1"/>
</dbReference>
<organism evidence="2 3">
    <name type="scientific">Bemisia tabaci</name>
    <name type="common">Sweetpotato whitefly</name>
    <name type="synonym">Aleurodes tabaci</name>
    <dbReference type="NCBI Taxonomy" id="7038"/>
    <lineage>
        <taxon>Eukaryota</taxon>
        <taxon>Metazoa</taxon>
        <taxon>Ecdysozoa</taxon>
        <taxon>Arthropoda</taxon>
        <taxon>Hexapoda</taxon>
        <taxon>Insecta</taxon>
        <taxon>Pterygota</taxon>
        <taxon>Neoptera</taxon>
        <taxon>Paraneoptera</taxon>
        <taxon>Hemiptera</taxon>
        <taxon>Sternorrhyncha</taxon>
        <taxon>Aleyrodoidea</taxon>
        <taxon>Aleyrodidae</taxon>
        <taxon>Aleyrodinae</taxon>
        <taxon>Bemisia</taxon>
    </lineage>
</organism>
<dbReference type="GO" id="GO:0003824">
    <property type="term" value="F:catalytic activity"/>
    <property type="evidence" value="ECO:0007669"/>
    <property type="project" value="InterPro"/>
</dbReference>
<dbReference type="GO" id="GO:0071897">
    <property type="term" value="P:DNA biosynthetic process"/>
    <property type="evidence" value="ECO:0007669"/>
    <property type="project" value="UniProtKB-ARBA"/>
</dbReference>
<dbReference type="PANTHER" id="PTHR19446">
    <property type="entry name" value="REVERSE TRANSCRIPTASES"/>
    <property type="match status" value="1"/>
</dbReference>
<proteinExistence type="predicted"/>
<dbReference type="Pfam" id="PF00078">
    <property type="entry name" value="RVT_1"/>
    <property type="match status" value="1"/>
</dbReference>
<accession>A0A9P0A5Q8</accession>
<keyword evidence="3" id="KW-1185">Reference proteome</keyword>
<dbReference type="EMBL" id="OU963863">
    <property type="protein sequence ID" value="CAH0384773.1"/>
    <property type="molecule type" value="Genomic_DNA"/>
</dbReference>
<dbReference type="InterPro" id="IPR005135">
    <property type="entry name" value="Endo/exonuclease/phosphatase"/>
</dbReference>
<dbReference type="InterPro" id="IPR043502">
    <property type="entry name" value="DNA/RNA_pol_sf"/>
</dbReference>
<evidence type="ECO:0000313" key="3">
    <source>
        <dbReference type="Proteomes" id="UP001152759"/>
    </source>
</evidence>
<protein>
    <recommendedName>
        <fullName evidence="1">Reverse transcriptase domain-containing protein</fullName>
    </recommendedName>
</protein>
<dbReference type="PROSITE" id="PS50878">
    <property type="entry name" value="RT_POL"/>
    <property type="match status" value="1"/>
</dbReference>
<gene>
    <name evidence="2" type="ORF">BEMITA_LOCUS4068</name>
</gene>
<dbReference type="InterPro" id="IPR000477">
    <property type="entry name" value="RT_dom"/>
</dbReference>
<feature type="domain" description="Reverse transcriptase" evidence="1">
    <location>
        <begin position="452"/>
        <end position="725"/>
    </location>
</feature>
<sequence>MLFSETRLTKESYFSIPNYVFYHALHPDNTAHAGAGILIKRKIKHFLNDSITQEMFQSVSITINLHQQDLTIASIYSPPHHNPQEIDYANLIDRLGTRFLIAGDWNAKNFAWGSKTIYTKGRHLLKAINSLHAGIASQGRPTHYPTDPLKNPDILDFGIYKGFSKQNIHTSLIEDELSSDHIPVHFHLAAAPIFTSPPPRLISRATDWGFFQEYINERVKLYADPKLETPHKIDSELENLVKIIQDAAENATPPPLQHIKAGYKTPPYIVKMLKEKRKARKRWLRSRDPKDKAFFNTLSRELTNELWIVRNKQLDKYIKTLDASPASEYSLWKAISYIKRPPLYNAPLFNESTGKWAKTDLHKANLHASHLEKVFKPNSLPNATKRDILYQLNEKGLIDPDHEIPQFSFGEVNKLIGKCKTKKAPGKDQLTGLILKKLPEKAIHKLVQIFNAIIKLQYVPSKFKEAIIIVFHKNGKPERNPSSYRPISLLSSIAKLWERLYLPRLLKVINIKNILPDIQFGFRAKHSTIEQIHRVTNFIEKALEKGEYCVSAFLDVAQAFDKVSHKLLIKMLTNLLPACHVKLIQSYLSDRTFRVRVGEALSDEKPILAGVPQGSVLGPLLYLLFTSDIPAPVRKSLLGKYADDTAYLSSNKSQELATQELEENLQNVYNWTIEKDIKLNCGKTIYKIFSNRIIKDPNIEAIQLLDNSNELRRLKRMKPWELASPSV</sequence>